<dbReference type="PANTHER" id="PTHR40448:SF1">
    <property type="entry name" value="TWO-COMPONENT SENSOR HISTIDINE KINASE"/>
    <property type="match status" value="1"/>
</dbReference>
<protein>
    <submittedName>
        <fullName evidence="3">GHKL domain-containing protein</fullName>
    </submittedName>
</protein>
<keyword evidence="1" id="KW-1133">Transmembrane helix</keyword>
<organism evidence="3 4">
    <name type="scientific">Streptococcus suis</name>
    <dbReference type="NCBI Taxonomy" id="1307"/>
    <lineage>
        <taxon>Bacteria</taxon>
        <taxon>Bacillati</taxon>
        <taxon>Bacillota</taxon>
        <taxon>Bacilli</taxon>
        <taxon>Lactobacillales</taxon>
        <taxon>Streptococcaceae</taxon>
        <taxon>Streptococcus</taxon>
    </lineage>
</organism>
<feature type="domain" description="Sensor histidine kinase NatK-like C-terminal" evidence="2">
    <location>
        <begin position="340"/>
        <end position="443"/>
    </location>
</feature>
<keyword evidence="1" id="KW-0472">Membrane</keyword>
<feature type="transmembrane region" description="Helical" evidence="1">
    <location>
        <begin position="192"/>
        <end position="213"/>
    </location>
</feature>
<dbReference type="Proteomes" id="UP001152879">
    <property type="component" value="Unassembled WGS sequence"/>
</dbReference>
<feature type="transmembrane region" description="Helical" evidence="1">
    <location>
        <begin position="157"/>
        <end position="180"/>
    </location>
</feature>
<dbReference type="InterPro" id="IPR032834">
    <property type="entry name" value="NatK-like_C"/>
</dbReference>
<dbReference type="InterPro" id="IPR036890">
    <property type="entry name" value="HATPase_C_sf"/>
</dbReference>
<dbReference type="AlphaFoldDB" id="A0A9X4MRV8"/>
<sequence>MMNIFISPFYDTVFFIDMLIRLMILQQISGLFLSNLKKCWIAFLLTGCQIVFYDIYLLLEPFSFLVIIPFLKTNWNGTQKLFYGLLPFVIGDMFQRIISLYLRFVFQLDYFSLGLFFDIILTLLLIPFYTLFFKGLRIEAKYLKVDTLDSDFKNMFIRLNISFIVYFLFVRTTVLIERWVEMKVISVNWDPYYVRTNIVLLYFVLFTASLLYLNYRNKEKQDKEIQELKDKQLTDLGRYSRHVESLYKEIRSFRHDYTNILISLNEAIKEEDIVAIRSIYQEVIADSDRKFYDGKYDIARLSNIQNPAVKSLLSSKMLEAQKKGIAISVEVDAEIEPPALELIEFITILSILLDNAIDAAEQCTNGNIVFAYFQEYDRKIVVVENTTVEDKVSTSHIFEYGHSTKGDNRGIGLANVKAILHKYPKFSISTNSSNHRFVQELIFIENEY</sequence>
<dbReference type="Pfam" id="PF14501">
    <property type="entry name" value="HATPase_c_5"/>
    <property type="match status" value="1"/>
</dbReference>
<gene>
    <name evidence="3" type="ORF">NOL15_02200</name>
</gene>
<feature type="transmembrane region" description="Helical" evidence="1">
    <location>
        <begin position="12"/>
        <end position="34"/>
    </location>
</feature>
<feature type="transmembrane region" description="Helical" evidence="1">
    <location>
        <begin position="80"/>
        <end position="98"/>
    </location>
</feature>
<comment type="caution">
    <text evidence="3">The sequence shown here is derived from an EMBL/GenBank/DDBJ whole genome shotgun (WGS) entry which is preliminary data.</text>
</comment>
<evidence type="ECO:0000313" key="3">
    <source>
        <dbReference type="EMBL" id="MDG4511684.1"/>
    </source>
</evidence>
<evidence type="ECO:0000313" key="4">
    <source>
        <dbReference type="Proteomes" id="UP001152879"/>
    </source>
</evidence>
<keyword evidence="1" id="KW-0812">Transmembrane</keyword>
<name>A0A9X4MRV8_STRSU</name>
<evidence type="ECO:0000259" key="2">
    <source>
        <dbReference type="Pfam" id="PF14501"/>
    </source>
</evidence>
<evidence type="ECO:0000256" key="1">
    <source>
        <dbReference type="SAM" id="Phobius"/>
    </source>
</evidence>
<dbReference type="SUPFAM" id="SSF55874">
    <property type="entry name" value="ATPase domain of HSP90 chaperone/DNA topoisomerase II/histidine kinase"/>
    <property type="match status" value="1"/>
</dbReference>
<dbReference type="GO" id="GO:0042802">
    <property type="term" value="F:identical protein binding"/>
    <property type="evidence" value="ECO:0007669"/>
    <property type="project" value="TreeGrafter"/>
</dbReference>
<proteinExistence type="predicted"/>
<dbReference type="PANTHER" id="PTHR40448">
    <property type="entry name" value="TWO-COMPONENT SENSOR HISTIDINE KINASE"/>
    <property type="match status" value="1"/>
</dbReference>
<reference evidence="3" key="1">
    <citation type="submission" date="2022-07" db="EMBL/GenBank/DDBJ databases">
        <title>Whole Genome Sequencing of Streptococcus suis.</title>
        <authorList>
            <person name="Dai X."/>
            <person name="Huang J."/>
            <person name="Wang L."/>
        </authorList>
    </citation>
    <scope>NUCLEOTIDE SEQUENCE</scope>
    <source>
        <strain evidence="3">SFB2</strain>
    </source>
</reference>
<accession>A0A9X4MRV8</accession>
<feature type="transmembrane region" description="Helical" evidence="1">
    <location>
        <begin position="110"/>
        <end position="136"/>
    </location>
</feature>
<dbReference type="EMBL" id="JANFML010000003">
    <property type="protein sequence ID" value="MDG4511684.1"/>
    <property type="molecule type" value="Genomic_DNA"/>
</dbReference>
<dbReference type="Gene3D" id="3.30.565.10">
    <property type="entry name" value="Histidine kinase-like ATPase, C-terminal domain"/>
    <property type="match status" value="1"/>
</dbReference>